<dbReference type="PANTHER" id="PTHR43004:SF19">
    <property type="entry name" value="BINDING MONOOXYGENASE, PUTATIVE (JCVI)-RELATED"/>
    <property type="match status" value="1"/>
</dbReference>
<keyword evidence="5" id="KW-0560">Oxidoreductase</keyword>
<evidence type="ECO:0000256" key="5">
    <source>
        <dbReference type="ARBA" id="ARBA00023002"/>
    </source>
</evidence>
<dbReference type="InterPro" id="IPR050641">
    <property type="entry name" value="RIFMO-like"/>
</dbReference>
<accession>A0A8H3HCP7</accession>
<dbReference type="Gene3D" id="3.30.9.10">
    <property type="entry name" value="D-Amino Acid Oxidase, subunit A, domain 2"/>
    <property type="match status" value="1"/>
</dbReference>
<dbReference type="SUPFAM" id="SSF51905">
    <property type="entry name" value="FAD/NAD(P)-binding domain"/>
    <property type="match status" value="1"/>
</dbReference>
<evidence type="ECO:0008006" key="10">
    <source>
        <dbReference type="Google" id="ProtNLM"/>
    </source>
</evidence>
<organism evidence="8 9">
    <name type="scientific">Rhizoctonia solani</name>
    <dbReference type="NCBI Taxonomy" id="456999"/>
    <lineage>
        <taxon>Eukaryota</taxon>
        <taxon>Fungi</taxon>
        <taxon>Dikarya</taxon>
        <taxon>Basidiomycota</taxon>
        <taxon>Agaricomycotina</taxon>
        <taxon>Agaricomycetes</taxon>
        <taxon>Cantharellales</taxon>
        <taxon>Ceratobasidiaceae</taxon>
        <taxon>Rhizoctonia</taxon>
    </lineage>
</organism>
<comment type="caution">
    <text evidence="8">The sequence shown here is derived from an EMBL/GenBank/DDBJ whole genome shotgun (WGS) entry which is preliminary data.</text>
</comment>
<evidence type="ECO:0000313" key="8">
    <source>
        <dbReference type="EMBL" id="CAE6503783.1"/>
    </source>
</evidence>
<evidence type="ECO:0000256" key="3">
    <source>
        <dbReference type="ARBA" id="ARBA00022630"/>
    </source>
</evidence>
<protein>
    <recommendedName>
        <fullName evidence="10">FAD-binding domain-containing protein</fullName>
    </recommendedName>
</protein>
<reference evidence="8" key="1">
    <citation type="submission" date="2021-01" db="EMBL/GenBank/DDBJ databases">
        <authorList>
            <person name="Kaushik A."/>
        </authorList>
    </citation>
    <scope>NUCLEOTIDE SEQUENCE</scope>
    <source>
        <strain evidence="8">AG4-R118</strain>
    </source>
</reference>
<dbReference type="InterPro" id="IPR038220">
    <property type="entry name" value="PHOX_C_sf"/>
</dbReference>
<dbReference type="PANTHER" id="PTHR43004">
    <property type="entry name" value="TRK SYSTEM POTASSIUM UPTAKE PROTEIN"/>
    <property type="match status" value="1"/>
</dbReference>
<dbReference type="AlphaFoldDB" id="A0A8H3HCP7"/>
<proteinExistence type="inferred from homology"/>
<dbReference type="PRINTS" id="PR00420">
    <property type="entry name" value="RNGMNOXGNASE"/>
</dbReference>
<dbReference type="InterPro" id="IPR002938">
    <property type="entry name" value="FAD-bd"/>
</dbReference>
<evidence type="ECO:0000256" key="1">
    <source>
        <dbReference type="ARBA" id="ARBA00001974"/>
    </source>
</evidence>
<keyword evidence="4" id="KW-0274">FAD</keyword>
<comment type="cofactor">
    <cofactor evidence="1">
        <name>FAD</name>
        <dbReference type="ChEBI" id="CHEBI:57692"/>
    </cofactor>
</comment>
<evidence type="ECO:0000313" key="9">
    <source>
        <dbReference type="Proteomes" id="UP000663888"/>
    </source>
</evidence>
<comment type="similarity">
    <text evidence="2">Belongs to the PheA/TfdB FAD monooxygenase family.</text>
</comment>
<dbReference type="EMBL" id="CAJMWX010001739">
    <property type="protein sequence ID" value="CAE6503783.1"/>
    <property type="molecule type" value="Genomic_DNA"/>
</dbReference>
<evidence type="ECO:0000256" key="4">
    <source>
        <dbReference type="ARBA" id="ARBA00022827"/>
    </source>
</evidence>
<dbReference type="Gene3D" id="3.40.30.20">
    <property type="match status" value="1"/>
</dbReference>
<sequence length="580" mass="65085">MYKLPERIQHGRADGLHVRTLEILQTYGLAERIIPLGHRLYTSVTYSKDNPSGTLARVGGKASTMLMGGRYPFGVMVNQGIVEGVFRDAMREVECQHGEKAYEYPSSWHARQVQVEQGVAPVWMKLADGSVDVHLRDRNNKIEVVQAKYVVGCDGAHSWVRSQLQYSMEGDHSNAVWGVIDTVPVTDFPDIRNHAWINAGQRKCQIIPRENGLVRFYVQLLEAETNGARFDRAKITVKDIQGIAQQIFEPYKLEFPQPPQWWTVYVVGQRLATRYASSRRVFLVGDACKLYYLPHLASLRCFLGHTHSPHAGQGMNAAIGDSHNLAWKLVHVLRGWAKPQLLDTYELERRHYAHQLIEFDRKLSKILASKSERSPHGHQQLLKTFAGFIAGTGISYSATLKQGLEYQSLAPGIAVGQRVPPQIILRMADSRPFEIQDMLPSDSRYKLMVFGGDISRNRQAIVQLGRSLTCHELSIGKIHDLFGVVYVAKPGKNCATMLDVPASLVWHWSCAFVDALSARDGGGQAYRAYGISDDGCVVLVRPDGYVGAIMPLEGREFIQHLASYLCSHGYPVTLRRRARL</sequence>
<keyword evidence="3" id="KW-0285">Flavoprotein</keyword>
<dbReference type="InterPro" id="IPR036249">
    <property type="entry name" value="Thioredoxin-like_sf"/>
</dbReference>
<gene>
    <name evidence="8" type="ORF">RDB_LOCUS157033</name>
</gene>
<dbReference type="GO" id="GO:0016709">
    <property type="term" value="F:oxidoreductase activity, acting on paired donors, with incorporation or reduction of molecular oxygen, NAD(P)H as one donor, and incorporation of one atom of oxygen"/>
    <property type="evidence" value="ECO:0007669"/>
    <property type="project" value="UniProtKB-ARBA"/>
</dbReference>
<name>A0A8H3HCP7_9AGAM</name>
<dbReference type="InterPro" id="IPR012941">
    <property type="entry name" value="Phe_hydrox_C_dim_dom"/>
</dbReference>
<evidence type="ECO:0000259" key="6">
    <source>
        <dbReference type="Pfam" id="PF01494"/>
    </source>
</evidence>
<dbReference type="Pfam" id="PF01494">
    <property type="entry name" value="FAD_binding_3"/>
    <property type="match status" value="1"/>
</dbReference>
<dbReference type="GO" id="GO:0071949">
    <property type="term" value="F:FAD binding"/>
    <property type="evidence" value="ECO:0007669"/>
    <property type="project" value="InterPro"/>
</dbReference>
<dbReference type="Proteomes" id="UP000663888">
    <property type="component" value="Unassembled WGS sequence"/>
</dbReference>
<feature type="domain" description="Phenol hydroxylase-like C-terminal dimerisation" evidence="7">
    <location>
        <begin position="405"/>
        <end position="565"/>
    </location>
</feature>
<feature type="domain" description="FAD-binding" evidence="6">
    <location>
        <begin position="4"/>
        <end position="359"/>
    </location>
</feature>
<dbReference type="InterPro" id="IPR036188">
    <property type="entry name" value="FAD/NAD-bd_sf"/>
</dbReference>
<dbReference type="CDD" id="cd02979">
    <property type="entry name" value="PHOX_C"/>
    <property type="match status" value="1"/>
</dbReference>
<dbReference type="Gene3D" id="3.50.50.60">
    <property type="entry name" value="FAD/NAD(P)-binding domain"/>
    <property type="match status" value="1"/>
</dbReference>
<evidence type="ECO:0000259" key="7">
    <source>
        <dbReference type="Pfam" id="PF07976"/>
    </source>
</evidence>
<dbReference type="SUPFAM" id="SSF52833">
    <property type="entry name" value="Thioredoxin-like"/>
    <property type="match status" value="1"/>
</dbReference>
<dbReference type="Pfam" id="PF07976">
    <property type="entry name" value="Phe_hydrox_dim"/>
    <property type="match status" value="1"/>
</dbReference>
<evidence type="ECO:0000256" key="2">
    <source>
        <dbReference type="ARBA" id="ARBA00007801"/>
    </source>
</evidence>
<dbReference type="SUPFAM" id="SSF54373">
    <property type="entry name" value="FAD-linked reductases, C-terminal domain"/>
    <property type="match status" value="1"/>
</dbReference>